<dbReference type="InterPro" id="IPR016181">
    <property type="entry name" value="Acyl_CoA_acyltransferase"/>
</dbReference>
<accession>A0A1X9N6K5</accession>
<sequence>MNIRLMTRDDLMGASQVHKEAFRHEKLSFEWLECHLNAFPRFLGFVAEVDRVVVGYIIWAQKSGFRAETVLELEQIALLPEMHGQGMGRQLIYQSLPLVKGELVSQGSVIKHIVVDKKAYYPVETPCKPDWGAEIEAAITNLYTSQMKSLWSPEVC</sequence>
<evidence type="ECO:0000259" key="1">
    <source>
        <dbReference type="PROSITE" id="PS51186"/>
    </source>
</evidence>
<dbReference type="Proteomes" id="UP000193450">
    <property type="component" value="Chromosome"/>
</dbReference>
<dbReference type="InterPro" id="IPR000182">
    <property type="entry name" value="GNAT_dom"/>
</dbReference>
<protein>
    <submittedName>
        <fullName evidence="2">N-acetyltransferase</fullName>
    </submittedName>
</protein>
<dbReference type="Gene3D" id="3.40.630.30">
    <property type="match status" value="1"/>
</dbReference>
<dbReference type="PROSITE" id="PS51186">
    <property type="entry name" value="GNAT"/>
    <property type="match status" value="1"/>
</dbReference>
<organism evidence="2 3">
    <name type="scientific">Oceanicoccus sagamiensis</name>
    <dbReference type="NCBI Taxonomy" id="716816"/>
    <lineage>
        <taxon>Bacteria</taxon>
        <taxon>Pseudomonadati</taxon>
        <taxon>Pseudomonadota</taxon>
        <taxon>Gammaproteobacteria</taxon>
        <taxon>Cellvibrionales</taxon>
        <taxon>Spongiibacteraceae</taxon>
        <taxon>Oceanicoccus</taxon>
    </lineage>
</organism>
<feature type="domain" description="N-acetyltransferase" evidence="1">
    <location>
        <begin position="1"/>
        <end position="152"/>
    </location>
</feature>
<dbReference type="KEGG" id="osg:BST96_01425"/>
<dbReference type="EMBL" id="CP019343">
    <property type="protein sequence ID" value="ARN72881.1"/>
    <property type="molecule type" value="Genomic_DNA"/>
</dbReference>
<dbReference type="STRING" id="716816.BST96_01425"/>
<dbReference type="SUPFAM" id="SSF55729">
    <property type="entry name" value="Acyl-CoA N-acyltransferases (Nat)"/>
    <property type="match status" value="1"/>
</dbReference>
<name>A0A1X9N6K5_9GAMM</name>
<dbReference type="Pfam" id="PF00583">
    <property type="entry name" value="Acetyltransf_1"/>
    <property type="match status" value="1"/>
</dbReference>
<keyword evidence="3" id="KW-1185">Reference proteome</keyword>
<dbReference type="CDD" id="cd04301">
    <property type="entry name" value="NAT_SF"/>
    <property type="match status" value="1"/>
</dbReference>
<evidence type="ECO:0000313" key="2">
    <source>
        <dbReference type="EMBL" id="ARN72881.1"/>
    </source>
</evidence>
<dbReference type="GO" id="GO:0016747">
    <property type="term" value="F:acyltransferase activity, transferring groups other than amino-acyl groups"/>
    <property type="evidence" value="ECO:0007669"/>
    <property type="project" value="InterPro"/>
</dbReference>
<proteinExistence type="predicted"/>
<evidence type="ECO:0000313" key="3">
    <source>
        <dbReference type="Proteomes" id="UP000193450"/>
    </source>
</evidence>
<dbReference type="RefSeq" id="WP_085756971.1">
    <property type="nucleotide sequence ID" value="NZ_CP019343.1"/>
</dbReference>
<reference evidence="2 3" key="1">
    <citation type="submission" date="2016-11" db="EMBL/GenBank/DDBJ databases">
        <title>Trade-off between light-utilization and light-protection in marine flavobacteria.</title>
        <authorList>
            <person name="Kumagai Y."/>
        </authorList>
    </citation>
    <scope>NUCLEOTIDE SEQUENCE [LARGE SCALE GENOMIC DNA]</scope>
    <source>
        <strain evidence="2 3">NBRC 107125</strain>
    </source>
</reference>
<keyword evidence="2" id="KW-0808">Transferase</keyword>
<dbReference type="AlphaFoldDB" id="A0A1X9N6K5"/>
<dbReference type="OrthoDB" id="336415at2"/>
<gene>
    <name evidence="2" type="ORF">BST96_01425</name>
</gene>